<feature type="region of interest" description="Disordered" evidence="1">
    <location>
        <begin position="203"/>
        <end position="231"/>
    </location>
</feature>
<keyword evidence="2" id="KW-0472">Membrane</keyword>
<dbReference type="WBParaSite" id="SVE_0810600.1">
    <property type="protein sequence ID" value="SVE_0810600.1"/>
    <property type="gene ID" value="SVE_0810600"/>
</dbReference>
<dbReference type="Proteomes" id="UP000035680">
    <property type="component" value="Unassembled WGS sequence"/>
</dbReference>
<proteinExistence type="predicted"/>
<evidence type="ECO:0000313" key="4">
    <source>
        <dbReference type="WBParaSite" id="SVE_0810600.1"/>
    </source>
</evidence>
<evidence type="ECO:0000256" key="1">
    <source>
        <dbReference type="SAM" id="MobiDB-lite"/>
    </source>
</evidence>
<organism evidence="3 4">
    <name type="scientific">Strongyloides venezuelensis</name>
    <name type="common">Threadworm</name>
    <dbReference type="NCBI Taxonomy" id="75913"/>
    <lineage>
        <taxon>Eukaryota</taxon>
        <taxon>Metazoa</taxon>
        <taxon>Ecdysozoa</taxon>
        <taxon>Nematoda</taxon>
        <taxon>Chromadorea</taxon>
        <taxon>Rhabditida</taxon>
        <taxon>Tylenchina</taxon>
        <taxon>Panagrolaimomorpha</taxon>
        <taxon>Strongyloidoidea</taxon>
        <taxon>Strongyloididae</taxon>
        <taxon>Strongyloides</taxon>
    </lineage>
</organism>
<name>A0A0K0FGV0_STRVS</name>
<feature type="compositionally biased region" description="Acidic residues" evidence="1">
    <location>
        <begin position="212"/>
        <end position="221"/>
    </location>
</feature>
<keyword evidence="2" id="KW-1133">Transmembrane helix</keyword>
<keyword evidence="2" id="KW-0812">Transmembrane</keyword>
<evidence type="ECO:0000313" key="3">
    <source>
        <dbReference type="Proteomes" id="UP000035680"/>
    </source>
</evidence>
<dbReference type="AlphaFoldDB" id="A0A0K0FGV0"/>
<reference evidence="3" key="1">
    <citation type="submission" date="2014-07" db="EMBL/GenBank/DDBJ databases">
        <authorList>
            <person name="Martin A.A"/>
            <person name="De Silva N."/>
        </authorList>
    </citation>
    <scope>NUCLEOTIDE SEQUENCE</scope>
</reference>
<reference evidence="4" key="2">
    <citation type="submission" date="2015-08" db="UniProtKB">
        <authorList>
            <consortium name="WormBaseParasite"/>
        </authorList>
    </citation>
    <scope>IDENTIFICATION</scope>
</reference>
<sequence>MSSYMNGYSLIYESWSLMLFFICYTFLINKCSSNKGPIKKSEHHDSSLMPKQLVQSTFTGGTDKGKKRAQKKAKTILCKSKIVDNSKCASDAKKTLQSNKTSKADQEKDTCSGNVAQVRVNVVNVNEKSCLQKTKKGFTIILNEITPNEWDDHTQQPTKIIPLKPVQSKKPLLSAPIKKAKSHLNNEGTSVMNGKSVSNKIEVQEDKKGDKEDDNEDVADAIDDHGNPKYAKLADIQDESILRELESGMNQSNSSHSVCPTQIIDINNKKVSL</sequence>
<accession>A0A0K0FGV0</accession>
<evidence type="ECO:0000256" key="2">
    <source>
        <dbReference type="SAM" id="Phobius"/>
    </source>
</evidence>
<protein>
    <submittedName>
        <fullName evidence="4">Uncharacterized protein</fullName>
    </submittedName>
</protein>
<feature type="transmembrane region" description="Helical" evidence="2">
    <location>
        <begin position="12"/>
        <end position="29"/>
    </location>
</feature>
<keyword evidence="3" id="KW-1185">Reference proteome</keyword>